<dbReference type="InterPro" id="IPR050595">
    <property type="entry name" value="Bact_response_regulator"/>
</dbReference>
<dbReference type="PROSITE" id="PS50110">
    <property type="entry name" value="RESPONSE_REGULATORY"/>
    <property type="match status" value="1"/>
</dbReference>
<protein>
    <submittedName>
        <fullName evidence="4">Two-component transcriptional response regulator, LuxR family</fullName>
    </submittedName>
</protein>
<dbReference type="InterPro" id="IPR001789">
    <property type="entry name" value="Sig_transdc_resp-reg_receiver"/>
</dbReference>
<feature type="modified residue" description="4-aspartylphosphate" evidence="2">
    <location>
        <position position="56"/>
    </location>
</feature>
<organism evidence="4">
    <name type="scientific">uncultured Gemmatimonadota bacterium</name>
    <dbReference type="NCBI Taxonomy" id="203437"/>
    <lineage>
        <taxon>Bacteria</taxon>
        <taxon>Pseudomonadati</taxon>
        <taxon>Gemmatimonadota</taxon>
        <taxon>environmental samples</taxon>
    </lineage>
</organism>
<gene>
    <name evidence="4" type="ORF">AVDCRST_MAG89-4789</name>
</gene>
<dbReference type="PANTHER" id="PTHR44591:SF25">
    <property type="entry name" value="CHEMOTAXIS TWO-COMPONENT RESPONSE REGULATOR"/>
    <property type="match status" value="1"/>
</dbReference>
<name>A0A6J4MZB6_9BACT</name>
<sequence length="124" mass="13435">MSETRALVSVVDDDESVRESLPHLLAVCGYRAQAFSSAEEFLASGSVGQTRCLILDVAMPGMSGPDLQLELASRRETVPIVFITAHKEESERPQLLARGAIECLFKPFSESALLDAVEKALRAS</sequence>
<dbReference type="AlphaFoldDB" id="A0A6J4MZB6"/>
<dbReference type="EMBL" id="CADCTV010001007">
    <property type="protein sequence ID" value="CAA9373383.1"/>
    <property type="molecule type" value="Genomic_DNA"/>
</dbReference>
<reference evidence="4" key="1">
    <citation type="submission" date="2020-02" db="EMBL/GenBank/DDBJ databases">
        <authorList>
            <person name="Meier V. D."/>
        </authorList>
    </citation>
    <scope>NUCLEOTIDE SEQUENCE</scope>
    <source>
        <strain evidence="4">AVDCRST_MAG89</strain>
    </source>
</reference>
<proteinExistence type="predicted"/>
<dbReference type="Gene3D" id="3.40.50.2300">
    <property type="match status" value="1"/>
</dbReference>
<accession>A0A6J4MZB6</accession>
<dbReference type="SUPFAM" id="SSF52172">
    <property type="entry name" value="CheY-like"/>
    <property type="match status" value="1"/>
</dbReference>
<dbReference type="GO" id="GO:0000160">
    <property type="term" value="P:phosphorelay signal transduction system"/>
    <property type="evidence" value="ECO:0007669"/>
    <property type="project" value="InterPro"/>
</dbReference>
<dbReference type="PANTHER" id="PTHR44591">
    <property type="entry name" value="STRESS RESPONSE REGULATOR PROTEIN 1"/>
    <property type="match status" value="1"/>
</dbReference>
<dbReference type="Pfam" id="PF00072">
    <property type="entry name" value="Response_reg"/>
    <property type="match status" value="1"/>
</dbReference>
<dbReference type="SMART" id="SM00448">
    <property type="entry name" value="REC"/>
    <property type="match status" value="1"/>
</dbReference>
<dbReference type="InterPro" id="IPR011006">
    <property type="entry name" value="CheY-like_superfamily"/>
</dbReference>
<evidence type="ECO:0000256" key="2">
    <source>
        <dbReference type="PROSITE-ProRule" id="PRU00169"/>
    </source>
</evidence>
<evidence type="ECO:0000256" key="1">
    <source>
        <dbReference type="ARBA" id="ARBA00022553"/>
    </source>
</evidence>
<evidence type="ECO:0000259" key="3">
    <source>
        <dbReference type="PROSITE" id="PS50110"/>
    </source>
</evidence>
<keyword evidence="1 2" id="KW-0597">Phosphoprotein</keyword>
<feature type="domain" description="Response regulatory" evidence="3">
    <location>
        <begin position="7"/>
        <end position="121"/>
    </location>
</feature>
<evidence type="ECO:0000313" key="4">
    <source>
        <dbReference type="EMBL" id="CAA9373383.1"/>
    </source>
</evidence>